<dbReference type="GO" id="GO:0030983">
    <property type="term" value="F:mismatched DNA binding"/>
    <property type="evidence" value="ECO:0007669"/>
    <property type="project" value="InterPro"/>
</dbReference>
<evidence type="ECO:0000256" key="1">
    <source>
        <dbReference type="ARBA" id="ARBA00006271"/>
    </source>
</evidence>
<evidence type="ECO:0000313" key="5">
    <source>
        <dbReference type="EMBL" id="KAK0622289.1"/>
    </source>
</evidence>
<dbReference type="GO" id="GO:0005524">
    <property type="term" value="F:ATP binding"/>
    <property type="evidence" value="ECO:0007669"/>
    <property type="project" value="InterPro"/>
</dbReference>
<comment type="caution">
    <text evidence="5">The sequence shown here is derived from an EMBL/GenBank/DDBJ whole genome shotgun (WGS) entry which is preliminary data.</text>
</comment>
<evidence type="ECO:0000259" key="3">
    <source>
        <dbReference type="Pfam" id="PF05188"/>
    </source>
</evidence>
<keyword evidence="6" id="KW-1185">Reference proteome</keyword>
<feature type="domain" description="DNA mismatch repair protein MutS core" evidence="4">
    <location>
        <begin position="205"/>
        <end position="275"/>
    </location>
</feature>
<sequence>MATYTSATHTAASRPRTGQRTQRRPGTGRPTTAATSGAGIGAHRVVCAVSESRGISPTVGLAIVNLDAVQAVLCQICDSQTYVRTVHKLQVYAPCEILIVSTAADPKSKLFSIIEENLQGIDSRITPVDRRYWAETAGTEYIQQLAFADDVEAIKLSLEGNYFCVCCFAAVMKYVELGHGVTFPPHALKIKYEPSEGSMMIDVPTICALELIQNLENPKSRHCLFGLLNETLTPMGARLLRSNILQPLTNEDTLKNRYDALEEMSTKEDLFFAVRQGASTLSPKESGTN</sequence>
<protein>
    <submittedName>
        <fullName evidence="5">MutS protein-like protein 4</fullName>
    </submittedName>
</protein>
<dbReference type="Proteomes" id="UP001175001">
    <property type="component" value="Unassembled WGS sequence"/>
</dbReference>
<dbReference type="Gene3D" id="3.30.420.110">
    <property type="entry name" value="MutS, connector domain"/>
    <property type="match status" value="1"/>
</dbReference>
<name>A0AA39WVA7_9PEZI</name>
<dbReference type="InterPro" id="IPR036678">
    <property type="entry name" value="MutS_con_dom_sf"/>
</dbReference>
<dbReference type="Pfam" id="PF05188">
    <property type="entry name" value="MutS_II"/>
    <property type="match status" value="1"/>
</dbReference>
<dbReference type="InterPro" id="IPR007860">
    <property type="entry name" value="DNA_mmatch_repair_MutS_con_dom"/>
</dbReference>
<evidence type="ECO:0000259" key="4">
    <source>
        <dbReference type="Pfam" id="PF05192"/>
    </source>
</evidence>
<gene>
    <name evidence="5" type="primary">Msh4_1</name>
    <name evidence="5" type="ORF">DIS24_g11224</name>
</gene>
<dbReference type="GO" id="GO:0140664">
    <property type="term" value="F:ATP-dependent DNA damage sensor activity"/>
    <property type="evidence" value="ECO:0007669"/>
    <property type="project" value="InterPro"/>
</dbReference>
<feature type="domain" description="DNA mismatch repair protein MutS connector" evidence="3">
    <location>
        <begin position="45"/>
        <end position="176"/>
    </location>
</feature>
<accession>A0AA39WVA7</accession>
<organism evidence="5 6">
    <name type="scientific">Lasiodiplodia hormozganensis</name>
    <dbReference type="NCBI Taxonomy" id="869390"/>
    <lineage>
        <taxon>Eukaryota</taxon>
        <taxon>Fungi</taxon>
        <taxon>Dikarya</taxon>
        <taxon>Ascomycota</taxon>
        <taxon>Pezizomycotina</taxon>
        <taxon>Dothideomycetes</taxon>
        <taxon>Dothideomycetes incertae sedis</taxon>
        <taxon>Botryosphaeriales</taxon>
        <taxon>Botryosphaeriaceae</taxon>
        <taxon>Lasiodiplodia</taxon>
    </lineage>
</organism>
<dbReference type="PANTHER" id="PTHR11361:SF21">
    <property type="entry name" value="MUTS PROTEIN HOMOLOG 4"/>
    <property type="match status" value="1"/>
</dbReference>
<dbReference type="Gene3D" id="1.10.1420.10">
    <property type="match status" value="1"/>
</dbReference>
<comment type="similarity">
    <text evidence="1">Belongs to the DNA mismatch repair MutS family.</text>
</comment>
<proteinExistence type="inferred from homology"/>
<dbReference type="InterPro" id="IPR045076">
    <property type="entry name" value="MutS"/>
</dbReference>
<dbReference type="InterPro" id="IPR036187">
    <property type="entry name" value="DNA_mismatch_repair_MutS_sf"/>
</dbReference>
<dbReference type="PANTHER" id="PTHR11361">
    <property type="entry name" value="DNA MISMATCH REPAIR PROTEIN MUTS FAMILY MEMBER"/>
    <property type="match status" value="1"/>
</dbReference>
<reference evidence="5" key="1">
    <citation type="submission" date="2023-06" db="EMBL/GenBank/DDBJ databases">
        <title>Multi-omics analyses reveal the molecular pathogenesis toolkit of Lasiodiplodia hormozganensis, a cross-kingdom pathogen.</title>
        <authorList>
            <person name="Felix C."/>
            <person name="Meneses R."/>
            <person name="Goncalves M.F.M."/>
            <person name="Tilleman L."/>
            <person name="Duarte A.S."/>
            <person name="Jorrin-Novo J.V."/>
            <person name="Van De Peer Y."/>
            <person name="Deforce D."/>
            <person name="Van Nieuwerburgh F."/>
            <person name="Esteves A.C."/>
            <person name="Alves A."/>
        </authorList>
    </citation>
    <scope>NUCLEOTIDE SEQUENCE</scope>
    <source>
        <strain evidence="5">CBS 339.90</strain>
    </source>
</reference>
<feature type="region of interest" description="Disordered" evidence="2">
    <location>
        <begin position="1"/>
        <end position="37"/>
    </location>
</feature>
<dbReference type="GO" id="GO:0007131">
    <property type="term" value="P:reciprocal meiotic recombination"/>
    <property type="evidence" value="ECO:0007669"/>
    <property type="project" value="TreeGrafter"/>
</dbReference>
<dbReference type="SUPFAM" id="SSF48334">
    <property type="entry name" value="DNA repair protein MutS, domain III"/>
    <property type="match status" value="1"/>
</dbReference>
<evidence type="ECO:0000313" key="6">
    <source>
        <dbReference type="Proteomes" id="UP001175001"/>
    </source>
</evidence>
<dbReference type="GO" id="GO:0006298">
    <property type="term" value="P:mismatch repair"/>
    <property type="evidence" value="ECO:0007669"/>
    <property type="project" value="InterPro"/>
</dbReference>
<dbReference type="AlphaFoldDB" id="A0AA39WVA7"/>
<dbReference type="Pfam" id="PF05192">
    <property type="entry name" value="MutS_III"/>
    <property type="match status" value="1"/>
</dbReference>
<dbReference type="EMBL" id="JAUJDW010000150">
    <property type="protein sequence ID" value="KAK0622289.1"/>
    <property type="molecule type" value="Genomic_DNA"/>
</dbReference>
<dbReference type="GO" id="GO:0005634">
    <property type="term" value="C:nucleus"/>
    <property type="evidence" value="ECO:0007669"/>
    <property type="project" value="TreeGrafter"/>
</dbReference>
<dbReference type="InterPro" id="IPR007696">
    <property type="entry name" value="DNA_mismatch_repair_MutS_core"/>
</dbReference>
<evidence type="ECO:0000256" key="2">
    <source>
        <dbReference type="SAM" id="MobiDB-lite"/>
    </source>
</evidence>